<dbReference type="InterPro" id="IPR036291">
    <property type="entry name" value="NAD(P)-bd_dom_sf"/>
</dbReference>
<name>A0A2K3JZS0_TRIPR</name>
<dbReference type="AlphaFoldDB" id="A0A2K3JZS0"/>
<dbReference type="STRING" id="57577.A0A2K3JZS0"/>
<dbReference type="GO" id="GO:0032440">
    <property type="term" value="F:2-alkenal reductase [NAD(P)H] activity"/>
    <property type="evidence" value="ECO:0007669"/>
    <property type="project" value="TreeGrafter"/>
</dbReference>
<proteinExistence type="predicted"/>
<dbReference type="PANTHER" id="PTHR43205">
    <property type="entry name" value="PROSTAGLANDIN REDUCTASE"/>
    <property type="match status" value="1"/>
</dbReference>
<dbReference type="PANTHER" id="PTHR43205:SF80">
    <property type="entry name" value="2-ALKENAL REDUCTASE (NADP(+)-DEPENDENT)-LIKE"/>
    <property type="match status" value="1"/>
</dbReference>
<organism evidence="1 2">
    <name type="scientific">Trifolium pratense</name>
    <name type="common">Red clover</name>
    <dbReference type="NCBI Taxonomy" id="57577"/>
    <lineage>
        <taxon>Eukaryota</taxon>
        <taxon>Viridiplantae</taxon>
        <taxon>Streptophyta</taxon>
        <taxon>Embryophyta</taxon>
        <taxon>Tracheophyta</taxon>
        <taxon>Spermatophyta</taxon>
        <taxon>Magnoliopsida</taxon>
        <taxon>eudicotyledons</taxon>
        <taxon>Gunneridae</taxon>
        <taxon>Pentapetalae</taxon>
        <taxon>rosids</taxon>
        <taxon>fabids</taxon>
        <taxon>Fabales</taxon>
        <taxon>Fabaceae</taxon>
        <taxon>Papilionoideae</taxon>
        <taxon>50 kb inversion clade</taxon>
        <taxon>NPAAA clade</taxon>
        <taxon>Hologalegina</taxon>
        <taxon>IRL clade</taxon>
        <taxon>Trifolieae</taxon>
        <taxon>Trifolium</taxon>
    </lineage>
</organism>
<protein>
    <submittedName>
        <fullName evidence="1">NADP-dependent alkenal double bond reductase p1-like protein</fullName>
    </submittedName>
</protein>
<evidence type="ECO:0000313" key="2">
    <source>
        <dbReference type="Proteomes" id="UP000236291"/>
    </source>
</evidence>
<accession>A0A2K3JZS0</accession>
<dbReference type="ExpressionAtlas" id="A0A2K3JZS0">
    <property type="expression patterns" value="baseline"/>
</dbReference>
<comment type="caution">
    <text evidence="1">The sequence shown here is derived from an EMBL/GenBank/DDBJ whole genome shotgun (WGS) entry which is preliminary data.</text>
</comment>
<evidence type="ECO:0000313" key="1">
    <source>
        <dbReference type="EMBL" id="PNX59512.1"/>
    </source>
</evidence>
<gene>
    <name evidence="1" type="ORF">L195_g059726</name>
</gene>
<dbReference type="EMBL" id="ASHM01132331">
    <property type="protein sequence ID" value="PNX59512.1"/>
    <property type="molecule type" value="Genomic_DNA"/>
</dbReference>
<dbReference type="InterPro" id="IPR045010">
    <property type="entry name" value="MDR_fam"/>
</dbReference>
<reference evidence="1 2" key="2">
    <citation type="journal article" date="2017" name="Front. Plant Sci.">
        <title>Gene Classification and Mining of Molecular Markers Useful in Red Clover (Trifolium pratense) Breeding.</title>
        <authorList>
            <person name="Istvanek J."/>
            <person name="Dluhosova J."/>
            <person name="Dluhos P."/>
            <person name="Patkova L."/>
            <person name="Nedelnik J."/>
            <person name="Repkova J."/>
        </authorList>
    </citation>
    <scope>NUCLEOTIDE SEQUENCE [LARGE SCALE GENOMIC DNA]</scope>
    <source>
        <strain evidence="2">cv. Tatra</strain>
        <tissue evidence="1">Young leaves</tissue>
    </source>
</reference>
<dbReference type="SUPFAM" id="SSF51735">
    <property type="entry name" value="NAD(P)-binding Rossmann-fold domains"/>
    <property type="match status" value="1"/>
</dbReference>
<dbReference type="Gene3D" id="3.40.50.720">
    <property type="entry name" value="NAD(P)-binding Rossmann-like Domain"/>
    <property type="match status" value="1"/>
</dbReference>
<feature type="non-terminal residue" evidence="1">
    <location>
        <position position="1"/>
    </location>
</feature>
<dbReference type="Proteomes" id="UP000236291">
    <property type="component" value="Unassembled WGS sequence"/>
</dbReference>
<reference evidence="1 2" key="1">
    <citation type="journal article" date="2014" name="Am. J. Bot.">
        <title>Genome assembly and annotation for red clover (Trifolium pratense; Fabaceae).</title>
        <authorList>
            <person name="Istvanek J."/>
            <person name="Jaros M."/>
            <person name="Krenek A."/>
            <person name="Repkova J."/>
        </authorList>
    </citation>
    <scope>NUCLEOTIDE SEQUENCE [LARGE SCALE GENOMIC DNA]</scope>
    <source>
        <strain evidence="2">cv. Tatra</strain>
        <tissue evidence="1">Young leaves</tissue>
    </source>
</reference>
<sequence length="80" mass="8381">GVPGFAAWVGIEVLGDPKPGSNVFISAASGAVGMNAGQLAKIRGCRVIGSTGSDDKVTHLSFLFFSLKYYIRAWTRAMCG</sequence>